<reference evidence="1" key="1">
    <citation type="submission" date="2020-04" db="EMBL/GenBank/DDBJ databases">
        <authorList>
            <person name="Chiriac C."/>
            <person name="Salcher M."/>
            <person name="Ghai R."/>
            <person name="Kavagutti S V."/>
        </authorList>
    </citation>
    <scope>NUCLEOTIDE SEQUENCE</scope>
</reference>
<evidence type="ECO:0000313" key="1">
    <source>
        <dbReference type="EMBL" id="CAB4139229.1"/>
    </source>
</evidence>
<protein>
    <submittedName>
        <fullName evidence="1">Uncharacterized protein</fullName>
    </submittedName>
</protein>
<accession>A0A6J5M611</accession>
<gene>
    <name evidence="1" type="ORF">UFOVP340_21</name>
</gene>
<proteinExistence type="predicted"/>
<dbReference type="EMBL" id="LR796350">
    <property type="protein sequence ID" value="CAB4139229.1"/>
    <property type="molecule type" value="Genomic_DNA"/>
</dbReference>
<name>A0A6J5M611_9CAUD</name>
<sequence>MSEHLLRMVGLDPAKVRAMMTPVEVPKANQGGRPRMTASQRTINAYNMIGKTGCTLESAARSYAIPVCRIVNYAKNNNLPYHWQQDGMVKSAKELVSRGIHTNVRHGLKARVAYELALKHGVSKACRMVGTSREGFYAYCRRYELPTPVRVTGAVSG</sequence>
<organism evidence="1">
    <name type="scientific">uncultured Caudovirales phage</name>
    <dbReference type="NCBI Taxonomy" id="2100421"/>
    <lineage>
        <taxon>Viruses</taxon>
        <taxon>Duplodnaviria</taxon>
        <taxon>Heunggongvirae</taxon>
        <taxon>Uroviricota</taxon>
        <taxon>Caudoviricetes</taxon>
        <taxon>Peduoviridae</taxon>
        <taxon>Maltschvirus</taxon>
        <taxon>Maltschvirus maltsch</taxon>
    </lineage>
</organism>